<dbReference type="Proteomes" id="UP000814128">
    <property type="component" value="Unassembled WGS sequence"/>
</dbReference>
<reference evidence="1" key="1">
    <citation type="submission" date="2021-02" db="EMBL/GenBank/DDBJ databases">
        <authorList>
            <consortium name="DOE Joint Genome Institute"/>
            <person name="Ahrendt S."/>
            <person name="Looney B.P."/>
            <person name="Miyauchi S."/>
            <person name="Morin E."/>
            <person name="Drula E."/>
            <person name="Courty P.E."/>
            <person name="Chicoki N."/>
            <person name="Fauchery L."/>
            <person name="Kohler A."/>
            <person name="Kuo A."/>
            <person name="Labutti K."/>
            <person name="Pangilinan J."/>
            <person name="Lipzen A."/>
            <person name="Riley R."/>
            <person name="Andreopoulos W."/>
            <person name="He G."/>
            <person name="Johnson J."/>
            <person name="Barry K.W."/>
            <person name="Grigoriev I.V."/>
            <person name="Nagy L."/>
            <person name="Hibbett D."/>
            <person name="Henrissat B."/>
            <person name="Matheny P.B."/>
            <person name="Labbe J."/>
            <person name="Martin F."/>
        </authorList>
    </citation>
    <scope>NUCLEOTIDE SEQUENCE</scope>
    <source>
        <strain evidence="1">EC-137</strain>
    </source>
</reference>
<protein>
    <submittedName>
        <fullName evidence="1">Uncharacterized protein</fullName>
    </submittedName>
</protein>
<dbReference type="EMBL" id="MU273608">
    <property type="protein sequence ID" value="KAI0030722.1"/>
    <property type="molecule type" value="Genomic_DNA"/>
</dbReference>
<name>A0ACB8QGF2_9AGAM</name>
<sequence>MAVVTVPAKVLDPELWAIVHARACARGPNKRFLATGYPNPSEITVGLQYRLENDKGSFFKKLNYVSPPIPAIEQDEIREWAQQRDALRQTGERGAVQPISSTDKRLKFKSRSSGIRAPASSPGPLSLACYPSHETASSPVRPSVSLRSSINPRPFEEGNESSPYDLCSPSPTPSSPLTVYSDSPVSKPAASDSYSTTHCHSPSLEIVDTANGHQPPLRLTEYLLVYVFLEDRREAELIKFSWPLSNQVFRMAKHLTVWEDCEIKPSDEFKLLLRMGSIAILLEPFRLDAFAITDRHPVLLVRRGVTTRIQQDTMLKVFMFPGKYLPAYDLEGKGKRRAYDGEGSARSTKLVDRAWDRYNRTGTPAIMPDLLAVVHRAHPASESLHPSRSQPPSAGPGLDAPTAGFPLVARTVWRRCMSEEVIIGERFTG</sequence>
<evidence type="ECO:0000313" key="2">
    <source>
        <dbReference type="Proteomes" id="UP000814128"/>
    </source>
</evidence>
<proteinExistence type="predicted"/>
<keyword evidence="2" id="KW-1185">Reference proteome</keyword>
<comment type="caution">
    <text evidence="1">The sequence shown here is derived from an EMBL/GenBank/DDBJ whole genome shotgun (WGS) entry which is preliminary data.</text>
</comment>
<evidence type="ECO:0000313" key="1">
    <source>
        <dbReference type="EMBL" id="KAI0030722.1"/>
    </source>
</evidence>
<reference evidence="1" key="2">
    <citation type="journal article" date="2022" name="New Phytol.">
        <title>Evolutionary transition to the ectomycorrhizal habit in the genomes of a hyperdiverse lineage of mushroom-forming fungi.</title>
        <authorList>
            <person name="Looney B."/>
            <person name="Miyauchi S."/>
            <person name="Morin E."/>
            <person name="Drula E."/>
            <person name="Courty P.E."/>
            <person name="Kohler A."/>
            <person name="Kuo A."/>
            <person name="LaButti K."/>
            <person name="Pangilinan J."/>
            <person name="Lipzen A."/>
            <person name="Riley R."/>
            <person name="Andreopoulos W."/>
            <person name="He G."/>
            <person name="Johnson J."/>
            <person name="Nolan M."/>
            <person name="Tritt A."/>
            <person name="Barry K.W."/>
            <person name="Grigoriev I.V."/>
            <person name="Nagy L.G."/>
            <person name="Hibbett D."/>
            <person name="Henrissat B."/>
            <person name="Matheny P.B."/>
            <person name="Labbe J."/>
            <person name="Martin F.M."/>
        </authorList>
    </citation>
    <scope>NUCLEOTIDE SEQUENCE</scope>
    <source>
        <strain evidence="1">EC-137</strain>
    </source>
</reference>
<gene>
    <name evidence="1" type="ORF">K488DRAFT_71958</name>
</gene>
<organism evidence="1 2">
    <name type="scientific">Vararia minispora EC-137</name>
    <dbReference type="NCBI Taxonomy" id="1314806"/>
    <lineage>
        <taxon>Eukaryota</taxon>
        <taxon>Fungi</taxon>
        <taxon>Dikarya</taxon>
        <taxon>Basidiomycota</taxon>
        <taxon>Agaricomycotina</taxon>
        <taxon>Agaricomycetes</taxon>
        <taxon>Russulales</taxon>
        <taxon>Lachnocladiaceae</taxon>
        <taxon>Vararia</taxon>
    </lineage>
</organism>
<accession>A0ACB8QGF2</accession>